<dbReference type="InterPro" id="IPR009003">
    <property type="entry name" value="Peptidase_S1_PA"/>
</dbReference>
<evidence type="ECO:0000313" key="2">
    <source>
        <dbReference type="EMBL" id="MVU77260.1"/>
    </source>
</evidence>
<evidence type="ECO:0000313" key="3">
    <source>
        <dbReference type="Proteomes" id="UP000466794"/>
    </source>
</evidence>
<gene>
    <name evidence="2" type="ORF">GPX89_08375</name>
</gene>
<name>A0A7K1USE2_9NOCA</name>
<accession>A0A7K1USE2</accession>
<organism evidence="2 3">
    <name type="scientific">Nocardia terrae</name>
    <dbReference type="NCBI Taxonomy" id="2675851"/>
    <lineage>
        <taxon>Bacteria</taxon>
        <taxon>Bacillati</taxon>
        <taxon>Actinomycetota</taxon>
        <taxon>Actinomycetes</taxon>
        <taxon>Mycobacteriales</taxon>
        <taxon>Nocardiaceae</taxon>
        <taxon>Nocardia</taxon>
    </lineage>
</organism>
<comment type="caution">
    <text evidence="2">The sequence shown here is derived from an EMBL/GenBank/DDBJ whole genome shotgun (WGS) entry which is preliminary data.</text>
</comment>
<dbReference type="AlphaFoldDB" id="A0A7K1USE2"/>
<evidence type="ECO:0008006" key="4">
    <source>
        <dbReference type="Google" id="ProtNLM"/>
    </source>
</evidence>
<proteinExistence type="predicted"/>
<evidence type="ECO:0000256" key="1">
    <source>
        <dbReference type="SAM" id="MobiDB-lite"/>
    </source>
</evidence>
<dbReference type="EMBL" id="WRPP01000001">
    <property type="protein sequence ID" value="MVU77260.1"/>
    <property type="molecule type" value="Genomic_DNA"/>
</dbReference>
<feature type="compositionally biased region" description="Low complexity" evidence="1">
    <location>
        <begin position="11"/>
        <end position="28"/>
    </location>
</feature>
<sequence>MAAGCSRSGDDSSAPSSSVSSSGASSSSTTAAKHADGDADQATVAADKAGRSWATAAAATITPGTQTYTEGAGQCTSNYVFTDDAGNVYLGQAAHCATTGKSDETNGCSAGSLPVGTAVTFNRQGSPMDHGATIGSGQLVYSSWPAMQQDGEKDQNVCAYNDFALIEIADADLAKVNPSLPYWGGPVGINTGGTGNGDRVYSYGNSSLRGGIAGLSPQTGESKADDPATGGWTHELASPTPGIPGDSGSAYLDHDGRALGTLSTLGVSLPIVNNVGDISRELAYARAHSGIAGLRLVLGTEKFDANR</sequence>
<feature type="region of interest" description="Disordered" evidence="1">
    <location>
        <begin position="1"/>
        <end position="46"/>
    </location>
</feature>
<keyword evidence="3" id="KW-1185">Reference proteome</keyword>
<dbReference type="SUPFAM" id="SSF50494">
    <property type="entry name" value="Trypsin-like serine proteases"/>
    <property type="match status" value="1"/>
</dbReference>
<reference evidence="2 3" key="1">
    <citation type="submission" date="2019-12" db="EMBL/GenBank/DDBJ databases">
        <title>Nocardia sp. nov. ET3-3 isolated from soil.</title>
        <authorList>
            <person name="Kanchanasin P."/>
            <person name="Tanasupawat S."/>
            <person name="Yuki M."/>
            <person name="Kudo T."/>
        </authorList>
    </citation>
    <scope>NUCLEOTIDE SEQUENCE [LARGE SCALE GENOMIC DNA]</scope>
    <source>
        <strain evidence="2 3">ET3-3</strain>
    </source>
</reference>
<protein>
    <recommendedName>
        <fullName evidence="4">Serine protease</fullName>
    </recommendedName>
</protein>
<feature type="region of interest" description="Disordered" evidence="1">
    <location>
        <begin position="212"/>
        <end position="249"/>
    </location>
</feature>
<dbReference type="Proteomes" id="UP000466794">
    <property type="component" value="Unassembled WGS sequence"/>
</dbReference>